<dbReference type="Pfam" id="PF00158">
    <property type="entry name" value="Sigma54_activat"/>
    <property type="match status" value="1"/>
</dbReference>
<dbReference type="EMBL" id="SJZB01000018">
    <property type="protein sequence ID" value="TCJ16283.1"/>
    <property type="molecule type" value="Genomic_DNA"/>
</dbReference>
<evidence type="ECO:0000256" key="5">
    <source>
        <dbReference type="ARBA" id="ARBA00023015"/>
    </source>
</evidence>
<dbReference type="FunFam" id="3.40.50.300:FF:000006">
    <property type="entry name" value="DNA-binding transcriptional regulator NtrC"/>
    <property type="match status" value="1"/>
</dbReference>
<keyword evidence="1 8" id="KW-0597">Phosphoprotein</keyword>
<dbReference type="Pfam" id="PF00072">
    <property type="entry name" value="Response_reg"/>
    <property type="match status" value="1"/>
</dbReference>
<evidence type="ECO:0000256" key="1">
    <source>
        <dbReference type="ARBA" id="ARBA00022553"/>
    </source>
</evidence>
<evidence type="ECO:0000313" key="11">
    <source>
        <dbReference type="EMBL" id="TCJ16283.1"/>
    </source>
</evidence>
<dbReference type="PROSITE" id="PS00688">
    <property type="entry name" value="SIGMA54_INTERACT_3"/>
    <property type="match status" value="1"/>
</dbReference>
<dbReference type="GO" id="GO:0000160">
    <property type="term" value="P:phosphorelay signal transduction system"/>
    <property type="evidence" value="ECO:0007669"/>
    <property type="project" value="UniProtKB-KW"/>
</dbReference>
<dbReference type="InterPro" id="IPR025662">
    <property type="entry name" value="Sigma_54_int_dom_ATP-bd_1"/>
</dbReference>
<name>A0A4R1BGH0_9PROT</name>
<dbReference type="PROSITE" id="PS50110">
    <property type="entry name" value="RESPONSE_REGULATORY"/>
    <property type="match status" value="1"/>
</dbReference>
<dbReference type="RefSeq" id="WP_131445211.1">
    <property type="nucleotide sequence ID" value="NZ_SJZB01000018.1"/>
</dbReference>
<dbReference type="OrthoDB" id="5288224at2"/>
<evidence type="ECO:0000259" key="10">
    <source>
        <dbReference type="PROSITE" id="PS50110"/>
    </source>
</evidence>
<dbReference type="Proteomes" id="UP000295443">
    <property type="component" value="Unassembled WGS sequence"/>
</dbReference>
<dbReference type="FunFam" id="3.40.50.2300:FF:000018">
    <property type="entry name" value="DNA-binding transcriptional regulator NtrC"/>
    <property type="match status" value="1"/>
</dbReference>
<dbReference type="InterPro" id="IPR025943">
    <property type="entry name" value="Sigma_54_int_dom_ATP-bd_2"/>
</dbReference>
<dbReference type="Gene3D" id="1.10.8.60">
    <property type="match status" value="1"/>
</dbReference>
<evidence type="ECO:0000313" key="12">
    <source>
        <dbReference type="Proteomes" id="UP000295443"/>
    </source>
</evidence>
<dbReference type="SUPFAM" id="SSF52540">
    <property type="entry name" value="P-loop containing nucleoside triphosphate hydrolases"/>
    <property type="match status" value="1"/>
</dbReference>
<dbReference type="InterPro" id="IPR058031">
    <property type="entry name" value="AAA_lid_NorR"/>
</dbReference>
<feature type="domain" description="Sigma-54 factor interaction" evidence="9">
    <location>
        <begin position="132"/>
        <end position="361"/>
    </location>
</feature>
<dbReference type="AlphaFoldDB" id="A0A4R1BGH0"/>
<dbReference type="PRINTS" id="PR01590">
    <property type="entry name" value="HTHFIS"/>
</dbReference>
<dbReference type="InterPro" id="IPR009057">
    <property type="entry name" value="Homeodomain-like_sf"/>
</dbReference>
<dbReference type="PROSITE" id="PS00675">
    <property type="entry name" value="SIGMA54_INTERACT_1"/>
    <property type="match status" value="1"/>
</dbReference>
<dbReference type="SUPFAM" id="SSF46689">
    <property type="entry name" value="Homeodomain-like"/>
    <property type="match status" value="1"/>
</dbReference>
<keyword evidence="6" id="KW-0238">DNA-binding</keyword>
<keyword evidence="2" id="KW-0547">Nucleotide-binding</keyword>
<dbReference type="Pfam" id="PF02954">
    <property type="entry name" value="HTH_8"/>
    <property type="match status" value="1"/>
</dbReference>
<keyword evidence="5" id="KW-0805">Transcription regulation</keyword>
<protein>
    <submittedName>
        <fullName evidence="11">Sigma-54-dependent Fis family transcriptional regulator</fullName>
    </submittedName>
</protein>
<keyword evidence="12" id="KW-1185">Reference proteome</keyword>
<dbReference type="PANTHER" id="PTHR32071:SF21">
    <property type="entry name" value="TRANSCRIPTIONAL REGULATORY PROTEIN FLGR"/>
    <property type="match status" value="1"/>
</dbReference>
<comment type="caution">
    <text evidence="11">The sequence shown here is derived from an EMBL/GenBank/DDBJ whole genome shotgun (WGS) entry which is preliminary data.</text>
</comment>
<dbReference type="Pfam" id="PF25601">
    <property type="entry name" value="AAA_lid_14"/>
    <property type="match status" value="1"/>
</dbReference>
<gene>
    <name evidence="11" type="ORF">EZJ19_05105</name>
</gene>
<dbReference type="InterPro" id="IPR011006">
    <property type="entry name" value="CheY-like_superfamily"/>
</dbReference>
<dbReference type="InterPro" id="IPR027417">
    <property type="entry name" value="P-loop_NTPase"/>
</dbReference>
<dbReference type="Gene3D" id="1.10.10.60">
    <property type="entry name" value="Homeodomain-like"/>
    <property type="match status" value="1"/>
</dbReference>
<dbReference type="PROSITE" id="PS50045">
    <property type="entry name" value="SIGMA54_INTERACT_4"/>
    <property type="match status" value="1"/>
</dbReference>
<dbReference type="SUPFAM" id="SSF52172">
    <property type="entry name" value="CheY-like"/>
    <property type="match status" value="1"/>
</dbReference>
<evidence type="ECO:0000256" key="6">
    <source>
        <dbReference type="ARBA" id="ARBA00023125"/>
    </source>
</evidence>
<evidence type="ECO:0000256" key="7">
    <source>
        <dbReference type="ARBA" id="ARBA00023163"/>
    </source>
</evidence>
<evidence type="ECO:0000256" key="8">
    <source>
        <dbReference type="PROSITE-ProRule" id="PRU00169"/>
    </source>
</evidence>
<sequence>MPERRPNILVVEDDAALREALADTLELAGHAVVVAPDGEAALAALARGNVDMVLSDVQMPGLDGHELLRRVKALRPGIPFILMTAYGQIERAVEAMKDGAADYLAKPFEPDRLLAVVARYLPAPGLAGSAELIAEDDRMRALLAIADRVAGTDATVLLTGESGVGKEVVARYLHEHSARRSGPFVAVNCAAIPENLVESTLFGHEKGAFTGAASAYTGKFEQAQGGTLLLDEVSEIPLHVQAKLLRVLQEKAVERLGARSPTPLDVRVLAASNRDLAAWVREGRFREDLYYRLNVFPIDIPPLRARRDDILPLARHFLRLHAGLVGRDGFSLSAAAGTELSNHDWPGNIRELSNVVQRAMILAAGSRIDPEHLMLPRRPQAAPVAERDAEPEARPGQIKDMEKTMILDTLRRLQGSRKRTAEALGISERTLRYKLQKYREDGELEEDCGL</sequence>
<dbReference type="InterPro" id="IPR002197">
    <property type="entry name" value="HTH_Fis"/>
</dbReference>
<dbReference type="PANTHER" id="PTHR32071">
    <property type="entry name" value="TRANSCRIPTIONAL REGULATORY PROTEIN"/>
    <property type="match status" value="1"/>
</dbReference>
<dbReference type="InterPro" id="IPR003593">
    <property type="entry name" value="AAA+_ATPase"/>
</dbReference>
<evidence type="ECO:0000256" key="2">
    <source>
        <dbReference type="ARBA" id="ARBA00022741"/>
    </source>
</evidence>
<dbReference type="SMART" id="SM00448">
    <property type="entry name" value="REC"/>
    <property type="match status" value="1"/>
</dbReference>
<dbReference type="PROSITE" id="PS00676">
    <property type="entry name" value="SIGMA54_INTERACT_2"/>
    <property type="match status" value="1"/>
</dbReference>
<evidence type="ECO:0000259" key="9">
    <source>
        <dbReference type="PROSITE" id="PS50045"/>
    </source>
</evidence>
<evidence type="ECO:0000256" key="4">
    <source>
        <dbReference type="ARBA" id="ARBA00023012"/>
    </source>
</evidence>
<keyword evidence="7" id="KW-0804">Transcription</keyword>
<evidence type="ECO:0000256" key="3">
    <source>
        <dbReference type="ARBA" id="ARBA00022840"/>
    </source>
</evidence>
<dbReference type="Gene3D" id="3.40.50.300">
    <property type="entry name" value="P-loop containing nucleotide triphosphate hydrolases"/>
    <property type="match status" value="1"/>
</dbReference>
<dbReference type="CDD" id="cd00009">
    <property type="entry name" value="AAA"/>
    <property type="match status" value="1"/>
</dbReference>
<proteinExistence type="predicted"/>
<accession>A0A4R1BGH0</accession>
<dbReference type="SMART" id="SM00382">
    <property type="entry name" value="AAA"/>
    <property type="match status" value="1"/>
</dbReference>
<organism evidence="11 12">
    <name type="scientific">Parasulfuritortus cantonensis</name>
    <dbReference type="NCBI Taxonomy" id="2528202"/>
    <lineage>
        <taxon>Bacteria</taxon>
        <taxon>Pseudomonadati</taxon>
        <taxon>Pseudomonadota</taxon>
        <taxon>Betaproteobacteria</taxon>
        <taxon>Nitrosomonadales</taxon>
        <taxon>Thiobacillaceae</taxon>
        <taxon>Parasulfuritortus</taxon>
    </lineage>
</organism>
<keyword evidence="3" id="KW-0067">ATP-binding</keyword>
<dbReference type="Gene3D" id="3.40.50.2300">
    <property type="match status" value="1"/>
</dbReference>
<dbReference type="InterPro" id="IPR025944">
    <property type="entry name" value="Sigma_54_int_dom_CS"/>
</dbReference>
<dbReference type="InterPro" id="IPR002078">
    <property type="entry name" value="Sigma_54_int"/>
</dbReference>
<dbReference type="InterPro" id="IPR001789">
    <property type="entry name" value="Sig_transdc_resp-reg_receiver"/>
</dbReference>
<dbReference type="GO" id="GO:0043565">
    <property type="term" value="F:sequence-specific DNA binding"/>
    <property type="evidence" value="ECO:0007669"/>
    <property type="project" value="InterPro"/>
</dbReference>
<keyword evidence="4" id="KW-0902">Two-component regulatory system</keyword>
<feature type="domain" description="Response regulatory" evidence="10">
    <location>
        <begin position="7"/>
        <end position="121"/>
    </location>
</feature>
<reference evidence="11 12" key="1">
    <citation type="submission" date="2019-03" db="EMBL/GenBank/DDBJ databases">
        <title>Genome sequence of Thiobacillaceae bacterium LSR1, a sulfur-oxidizing bacterium isolated from freshwater sediment.</title>
        <authorList>
            <person name="Li S."/>
        </authorList>
    </citation>
    <scope>NUCLEOTIDE SEQUENCE [LARGE SCALE GENOMIC DNA]</scope>
    <source>
        <strain evidence="11 12">LSR1</strain>
    </source>
</reference>
<dbReference type="GO" id="GO:0005524">
    <property type="term" value="F:ATP binding"/>
    <property type="evidence" value="ECO:0007669"/>
    <property type="project" value="UniProtKB-KW"/>
</dbReference>
<feature type="modified residue" description="4-aspartylphosphate" evidence="8">
    <location>
        <position position="56"/>
    </location>
</feature>
<dbReference type="GO" id="GO:0006355">
    <property type="term" value="P:regulation of DNA-templated transcription"/>
    <property type="evidence" value="ECO:0007669"/>
    <property type="project" value="InterPro"/>
</dbReference>